<gene>
    <name evidence="1" type="ORF">LAZ67_4003468</name>
</gene>
<keyword evidence="2" id="KW-1185">Reference proteome</keyword>
<organism evidence="1 2">
    <name type="scientific">Cordylochernes scorpioides</name>
    <dbReference type="NCBI Taxonomy" id="51811"/>
    <lineage>
        <taxon>Eukaryota</taxon>
        <taxon>Metazoa</taxon>
        <taxon>Ecdysozoa</taxon>
        <taxon>Arthropoda</taxon>
        <taxon>Chelicerata</taxon>
        <taxon>Arachnida</taxon>
        <taxon>Pseudoscorpiones</taxon>
        <taxon>Cheliferoidea</taxon>
        <taxon>Chernetidae</taxon>
        <taxon>Cordylochernes</taxon>
    </lineage>
</organism>
<sequence length="88" mass="9833">MLNCLSHSVQMLQIGQLDQFSNSLIIIYGNPNSIFSLKIRSCSMQLYCVKVEDEKFCTITTILKQTPFLCEITAYCSSERSGVSEGIA</sequence>
<proteinExistence type="predicted"/>
<dbReference type="EMBL" id="CP092866">
    <property type="protein sequence ID" value="UYV66963.1"/>
    <property type="molecule type" value="Genomic_DNA"/>
</dbReference>
<evidence type="ECO:0000313" key="1">
    <source>
        <dbReference type="EMBL" id="UYV66963.1"/>
    </source>
</evidence>
<dbReference type="Proteomes" id="UP001235939">
    <property type="component" value="Chromosome 04"/>
</dbReference>
<evidence type="ECO:0000313" key="2">
    <source>
        <dbReference type="Proteomes" id="UP001235939"/>
    </source>
</evidence>
<reference evidence="1 2" key="1">
    <citation type="submission" date="2022-01" db="EMBL/GenBank/DDBJ databases">
        <title>A chromosomal length assembly of Cordylochernes scorpioides.</title>
        <authorList>
            <person name="Zeh D."/>
            <person name="Zeh J."/>
        </authorList>
    </citation>
    <scope>NUCLEOTIDE SEQUENCE [LARGE SCALE GENOMIC DNA]</scope>
    <source>
        <strain evidence="1">IN4F17</strain>
        <tissue evidence="1">Whole Body</tissue>
    </source>
</reference>
<name>A0ABY6KDW0_9ARAC</name>
<accession>A0ABY6KDW0</accession>
<protein>
    <submittedName>
        <fullName evidence="1">Uncharacterized protein</fullName>
    </submittedName>
</protein>